<dbReference type="InterPro" id="IPR008971">
    <property type="entry name" value="HSP40/DnaJ_pept-bd"/>
</dbReference>
<name>A0A024UG31_9STRA</name>
<dbReference type="EMBL" id="KI913957">
    <property type="protein sequence ID" value="ETW04832.1"/>
    <property type="molecule type" value="Genomic_DNA"/>
</dbReference>
<dbReference type="GO" id="GO:0051082">
    <property type="term" value="F:unfolded protein binding"/>
    <property type="evidence" value="ECO:0007669"/>
    <property type="project" value="InterPro"/>
</dbReference>
<dbReference type="Gene3D" id="1.10.287.110">
    <property type="entry name" value="DnaJ domain"/>
    <property type="match status" value="1"/>
</dbReference>
<dbReference type="InterPro" id="IPR051339">
    <property type="entry name" value="DnaJ_subfamily_B"/>
</dbReference>
<dbReference type="FunFam" id="1.10.287.110:FF:000106">
    <property type="entry name" value="Putative heat shock protein-like protein"/>
    <property type="match status" value="1"/>
</dbReference>
<dbReference type="InterPro" id="IPR036869">
    <property type="entry name" value="J_dom_sf"/>
</dbReference>
<dbReference type="GO" id="GO:0051087">
    <property type="term" value="F:protein-folding chaperone binding"/>
    <property type="evidence" value="ECO:0007669"/>
    <property type="project" value="TreeGrafter"/>
</dbReference>
<dbReference type="GeneID" id="20081006"/>
<dbReference type="InterPro" id="IPR001623">
    <property type="entry name" value="DnaJ_domain"/>
</dbReference>
<dbReference type="PROSITE" id="PS50076">
    <property type="entry name" value="DNAJ_2"/>
    <property type="match status" value="1"/>
</dbReference>
<protein>
    <recommendedName>
        <fullName evidence="2">J domain-containing protein</fullName>
    </recommendedName>
</protein>
<dbReference type="eggNOG" id="KOG0714">
    <property type="taxonomic scope" value="Eukaryota"/>
</dbReference>
<evidence type="ECO:0000313" key="3">
    <source>
        <dbReference type="EMBL" id="ETW04832.1"/>
    </source>
</evidence>
<dbReference type="Proteomes" id="UP000285060">
    <property type="component" value="Unassembled WGS sequence"/>
</dbReference>
<keyword evidence="1" id="KW-0143">Chaperone</keyword>
<dbReference type="SMART" id="SM00271">
    <property type="entry name" value="DnaJ"/>
    <property type="match status" value="1"/>
</dbReference>
<dbReference type="InterPro" id="IPR002939">
    <property type="entry name" value="DnaJ_C"/>
</dbReference>
<dbReference type="CDD" id="cd06257">
    <property type="entry name" value="DnaJ"/>
    <property type="match status" value="1"/>
</dbReference>
<dbReference type="Pfam" id="PF01556">
    <property type="entry name" value="DnaJ_C"/>
    <property type="match status" value="1"/>
</dbReference>
<dbReference type="STRING" id="157072.A0A024UG31"/>
<dbReference type="SUPFAM" id="SSF46565">
    <property type="entry name" value="Chaperone J-domain"/>
    <property type="match status" value="1"/>
</dbReference>
<dbReference type="GO" id="GO:0006457">
    <property type="term" value="P:protein folding"/>
    <property type="evidence" value="ECO:0007669"/>
    <property type="project" value="InterPro"/>
</dbReference>
<reference evidence="4 5" key="2">
    <citation type="submission" date="2018-08" db="EMBL/GenBank/DDBJ databases">
        <title>Aphanomyces genome sequencing and annotation.</title>
        <authorList>
            <person name="Minardi D."/>
            <person name="Oidtmann B."/>
            <person name="Van Der Giezen M."/>
            <person name="Studholme D.J."/>
        </authorList>
    </citation>
    <scope>NUCLEOTIDE SEQUENCE [LARGE SCALE GENOMIC DNA]</scope>
    <source>
        <strain evidence="4 5">NJM0002</strain>
    </source>
</reference>
<dbReference type="PANTHER" id="PTHR24078">
    <property type="entry name" value="DNAJ HOMOLOG SUBFAMILY C MEMBER"/>
    <property type="match status" value="1"/>
</dbReference>
<sequence>MDYYEILGIVRGATDQDIKKAYRKLAMKWHPDKNKANRDEAQAKFHEISEAYDVLSDPAKRAIFDQYGYEGLHNGVPNADGDAREGYQFQDRQGEDIFNKFFGTNNPFSDFGFGDTLPFAGALKRKGPEKNPPIEATIECTLEELFVGGVTKKVSIVRTRFAGNNELVDATKVFSVKVQKGWSAGTKVTFENEGVETKELRAGDVVFTIAEAKHPTYTRVKNDLVYLAKVKLADALADCTVDVPTLDGRKLAISCNEVLSPTSEKVIQGEGMPVAAGDVAPHDGDAARGNLIVKFHIVFPKYLTSLQKTALVKILGQ</sequence>
<accession>A0A024UG31</accession>
<proteinExistence type="predicted"/>
<dbReference type="PANTHER" id="PTHR24078:SF553">
    <property type="entry name" value="DNAJ HOMOLOG SUBFAMILY B MEMBER 5"/>
    <property type="match status" value="1"/>
</dbReference>
<dbReference type="CDD" id="cd10747">
    <property type="entry name" value="DnaJ_C"/>
    <property type="match status" value="1"/>
</dbReference>
<dbReference type="RefSeq" id="XP_008866270.1">
    <property type="nucleotide sequence ID" value="XM_008868048.1"/>
</dbReference>
<dbReference type="PROSITE" id="PS00636">
    <property type="entry name" value="DNAJ_1"/>
    <property type="match status" value="1"/>
</dbReference>
<dbReference type="FunFam" id="2.60.260.20:FF:000006">
    <property type="entry name" value="DnaJ subfamily B member 13"/>
    <property type="match status" value="1"/>
</dbReference>
<dbReference type="AlphaFoldDB" id="A0A024UG31"/>
<dbReference type="EMBL" id="QUSY01000164">
    <property type="protein sequence ID" value="RHY32063.1"/>
    <property type="molecule type" value="Genomic_DNA"/>
</dbReference>
<dbReference type="GO" id="GO:0005829">
    <property type="term" value="C:cytosol"/>
    <property type="evidence" value="ECO:0007669"/>
    <property type="project" value="TreeGrafter"/>
</dbReference>
<organism evidence="3">
    <name type="scientific">Aphanomyces invadans</name>
    <dbReference type="NCBI Taxonomy" id="157072"/>
    <lineage>
        <taxon>Eukaryota</taxon>
        <taxon>Sar</taxon>
        <taxon>Stramenopiles</taxon>
        <taxon>Oomycota</taxon>
        <taxon>Saprolegniomycetes</taxon>
        <taxon>Saprolegniales</taxon>
        <taxon>Verrucalvaceae</taxon>
        <taxon>Aphanomyces</taxon>
    </lineage>
</organism>
<evidence type="ECO:0000313" key="4">
    <source>
        <dbReference type="EMBL" id="RHY32063.1"/>
    </source>
</evidence>
<dbReference type="Gene3D" id="2.60.260.20">
    <property type="entry name" value="Urease metallochaperone UreE, N-terminal domain"/>
    <property type="match status" value="2"/>
</dbReference>
<dbReference type="VEuPathDB" id="FungiDB:H310_03956"/>
<gene>
    <name evidence="4" type="ORF">DYB32_002892</name>
    <name evidence="3" type="ORF">H310_03956</name>
</gene>
<dbReference type="OrthoDB" id="550424at2759"/>
<dbReference type="Pfam" id="PF00226">
    <property type="entry name" value="DnaJ"/>
    <property type="match status" value="1"/>
</dbReference>
<reference evidence="3" key="1">
    <citation type="submission" date="2013-12" db="EMBL/GenBank/DDBJ databases">
        <title>The Genome Sequence of Aphanomyces invadans NJM9701.</title>
        <authorList>
            <consortium name="The Broad Institute Genomics Platform"/>
            <person name="Russ C."/>
            <person name="Tyler B."/>
            <person name="van West P."/>
            <person name="Dieguez-Uribeondo J."/>
            <person name="Young S.K."/>
            <person name="Zeng Q."/>
            <person name="Gargeya S."/>
            <person name="Fitzgerald M."/>
            <person name="Abouelleil A."/>
            <person name="Alvarado L."/>
            <person name="Chapman S.B."/>
            <person name="Gainer-Dewar J."/>
            <person name="Goldberg J."/>
            <person name="Griggs A."/>
            <person name="Gujja S."/>
            <person name="Hansen M."/>
            <person name="Howarth C."/>
            <person name="Imamovic A."/>
            <person name="Ireland A."/>
            <person name="Larimer J."/>
            <person name="McCowan C."/>
            <person name="Murphy C."/>
            <person name="Pearson M."/>
            <person name="Poon T.W."/>
            <person name="Priest M."/>
            <person name="Roberts A."/>
            <person name="Saif S."/>
            <person name="Shea T."/>
            <person name="Sykes S."/>
            <person name="Wortman J."/>
            <person name="Nusbaum C."/>
            <person name="Birren B."/>
        </authorList>
    </citation>
    <scope>NUCLEOTIDE SEQUENCE [LARGE SCALE GENOMIC DNA]</scope>
    <source>
        <strain evidence="3">NJM9701</strain>
    </source>
</reference>
<dbReference type="SUPFAM" id="SSF49493">
    <property type="entry name" value="HSP40/DnaJ peptide-binding domain"/>
    <property type="match status" value="2"/>
</dbReference>
<evidence type="ECO:0000256" key="1">
    <source>
        <dbReference type="ARBA" id="ARBA00023186"/>
    </source>
</evidence>
<dbReference type="InterPro" id="IPR018253">
    <property type="entry name" value="DnaJ_domain_CS"/>
</dbReference>
<dbReference type="PRINTS" id="PR00625">
    <property type="entry name" value="JDOMAIN"/>
</dbReference>
<evidence type="ECO:0000259" key="2">
    <source>
        <dbReference type="PROSITE" id="PS50076"/>
    </source>
</evidence>
<evidence type="ECO:0000313" key="5">
    <source>
        <dbReference type="Proteomes" id="UP000285060"/>
    </source>
</evidence>
<keyword evidence="5" id="KW-1185">Reference proteome</keyword>
<feature type="domain" description="J" evidence="2">
    <location>
        <begin position="2"/>
        <end position="68"/>
    </location>
</feature>